<feature type="signal peptide" evidence="1">
    <location>
        <begin position="1"/>
        <end position="36"/>
    </location>
</feature>
<comment type="caution">
    <text evidence="2">The sequence shown here is derived from an EMBL/GenBank/DDBJ whole genome shotgun (WGS) entry which is preliminary data.</text>
</comment>
<dbReference type="EMBL" id="SMDR01000001">
    <property type="protein sequence ID" value="TNJ35417.1"/>
    <property type="molecule type" value="Genomic_DNA"/>
</dbReference>
<dbReference type="PROSITE" id="PS51257">
    <property type="entry name" value="PROKAR_LIPOPROTEIN"/>
    <property type="match status" value="1"/>
</dbReference>
<protein>
    <recommendedName>
        <fullName evidence="4">Tetratricopeptide repeat protein</fullName>
    </recommendedName>
</protein>
<keyword evidence="3" id="KW-1185">Reference proteome</keyword>
<gene>
    <name evidence="2" type="ORF">E1B00_06585</name>
</gene>
<dbReference type="Proteomes" id="UP000305760">
    <property type="component" value="Unassembled WGS sequence"/>
</dbReference>
<reference evidence="2 3" key="1">
    <citation type="submission" date="2019-03" db="EMBL/GenBank/DDBJ databases">
        <title>Arenimonas daejeonensis sp. nov., isolated from compost.</title>
        <authorList>
            <person name="Jeon C.O."/>
        </authorList>
    </citation>
    <scope>NUCLEOTIDE SEQUENCE [LARGE SCALE GENOMIC DNA]</scope>
    <source>
        <strain evidence="2 3">R29</strain>
    </source>
</reference>
<dbReference type="Gene3D" id="1.25.40.10">
    <property type="entry name" value="Tetratricopeptide repeat domain"/>
    <property type="match status" value="1"/>
</dbReference>
<evidence type="ECO:0000313" key="3">
    <source>
        <dbReference type="Proteomes" id="UP000305760"/>
    </source>
</evidence>
<organism evidence="2 3">
    <name type="scientific">Arenimonas terrae</name>
    <dbReference type="NCBI Taxonomy" id="2546226"/>
    <lineage>
        <taxon>Bacteria</taxon>
        <taxon>Pseudomonadati</taxon>
        <taxon>Pseudomonadota</taxon>
        <taxon>Gammaproteobacteria</taxon>
        <taxon>Lysobacterales</taxon>
        <taxon>Lysobacteraceae</taxon>
        <taxon>Arenimonas</taxon>
    </lineage>
</organism>
<proteinExistence type="predicted"/>
<sequence length="186" mass="19612">MKKTTDATATAIAAATMNRAPIALVVLLLAACGSSAPPPARGTPAPKADPVAMVAAIRAASVGDDDLFVQPVRDPRVDELRARAEALEAHGDYKGAGAAIAEALAITPTDNELLQWRAELSLLRRKWVEAERQANLAYEQGTKLGGLCRRSWSTIAHARQARGDSAGAEVARRQAEACAVPLPVRM</sequence>
<dbReference type="InterPro" id="IPR011990">
    <property type="entry name" value="TPR-like_helical_dom_sf"/>
</dbReference>
<keyword evidence="1" id="KW-0732">Signal</keyword>
<name>A0A5C4RXI2_9GAMM</name>
<dbReference type="RefSeq" id="WP_139446841.1">
    <property type="nucleotide sequence ID" value="NZ_SMDR01000001.1"/>
</dbReference>
<dbReference type="SUPFAM" id="SSF48452">
    <property type="entry name" value="TPR-like"/>
    <property type="match status" value="1"/>
</dbReference>
<accession>A0A5C4RXI2</accession>
<dbReference type="OrthoDB" id="5957580at2"/>
<evidence type="ECO:0000256" key="1">
    <source>
        <dbReference type="SAM" id="SignalP"/>
    </source>
</evidence>
<feature type="chain" id="PRO_5022810048" description="Tetratricopeptide repeat protein" evidence="1">
    <location>
        <begin position="37"/>
        <end position="186"/>
    </location>
</feature>
<dbReference type="AlphaFoldDB" id="A0A5C4RXI2"/>
<evidence type="ECO:0000313" key="2">
    <source>
        <dbReference type="EMBL" id="TNJ35417.1"/>
    </source>
</evidence>
<evidence type="ECO:0008006" key="4">
    <source>
        <dbReference type="Google" id="ProtNLM"/>
    </source>
</evidence>